<dbReference type="InterPro" id="IPR008995">
    <property type="entry name" value="Mo/tungstate-bd_C_term_dom"/>
</dbReference>
<dbReference type="InterPro" id="IPR013611">
    <property type="entry name" value="Transp-assoc_OB_typ2"/>
</dbReference>
<dbReference type="PANTHER" id="PTHR42781">
    <property type="entry name" value="SPERMIDINE/PUTRESCINE IMPORT ATP-BINDING PROTEIN POTA"/>
    <property type="match status" value="1"/>
</dbReference>
<organism evidence="3 4">
    <name type="scientific">Xanthobacter autotrophicus</name>
    <dbReference type="NCBI Taxonomy" id="280"/>
    <lineage>
        <taxon>Bacteria</taxon>
        <taxon>Pseudomonadati</taxon>
        <taxon>Pseudomonadota</taxon>
        <taxon>Alphaproteobacteria</taxon>
        <taxon>Hyphomicrobiales</taxon>
        <taxon>Xanthobacteraceae</taxon>
        <taxon>Xanthobacter</taxon>
    </lineage>
</organism>
<dbReference type="Gene3D" id="2.40.50.100">
    <property type="match status" value="1"/>
</dbReference>
<dbReference type="Gene3D" id="3.40.50.300">
    <property type="entry name" value="P-loop containing nucleotide triphosphate hydrolases"/>
    <property type="match status" value="1"/>
</dbReference>
<reference evidence="3 4" key="1">
    <citation type="submission" date="2019-05" db="EMBL/GenBank/DDBJ databases">
        <authorList>
            <person name="Zhou X."/>
        </authorList>
    </citation>
    <scope>NUCLEOTIDE SEQUENCE [LARGE SCALE GENOMIC DNA]</scope>
    <source>
        <strain evidence="3 4">DSM 432</strain>
    </source>
</reference>
<dbReference type="GeneID" id="95772541"/>
<dbReference type="GO" id="GO:0043190">
    <property type="term" value="C:ATP-binding cassette (ABC) transporter complex"/>
    <property type="evidence" value="ECO:0007669"/>
    <property type="project" value="InterPro"/>
</dbReference>
<dbReference type="InterPro" id="IPR027417">
    <property type="entry name" value="P-loop_NTPase"/>
</dbReference>
<gene>
    <name evidence="3" type="ORF">FBQ73_03605</name>
</gene>
<dbReference type="EMBL" id="VAUP01000010">
    <property type="protein sequence ID" value="TLX44301.1"/>
    <property type="molecule type" value="Genomic_DNA"/>
</dbReference>
<feature type="domain" description="Transport-associated OB type 2" evidence="2">
    <location>
        <begin position="91"/>
        <end position="172"/>
    </location>
</feature>
<protein>
    <submittedName>
        <fullName evidence="3">TOBE domain-containing protein</fullName>
    </submittedName>
</protein>
<dbReference type="Proteomes" id="UP000305131">
    <property type="component" value="Unassembled WGS sequence"/>
</dbReference>
<dbReference type="OrthoDB" id="9802264at2"/>
<dbReference type="SUPFAM" id="SSF52540">
    <property type="entry name" value="P-loop containing nucleoside triphosphate hydrolases"/>
    <property type="match status" value="1"/>
</dbReference>
<evidence type="ECO:0000259" key="2">
    <source>
        <dbReference type="Pfam" id="PF08402"/>
    </source>
</evidence>
<dbReference type="PANTHER" id="PTHR42781:SF4">
    <property type="entry name" value="SPERMIDINE_PUTRESCINE IMPORT ATP-BINDING PROTEIN POTA"/>
    <property type="match status" value="1"/>
</dbReference>
<dbReference type="RefSeq" id="WP_138398152.1">
    <property type="nucleotide sequence ID" value="NZ_JBAFVI010000015.1"/>
</dbReference>
<name>A0A6C1KKH4_XANAU</name>
<sequence>MIGLTTIFATHNRDGALCVADRIVVMAAGRVEQVGTPREIYQRPTTRFVTEFIGLTNMFTGGLEAPGSSRTQAGERFAVPPACSEPGASVLAIRPEHVRLKRAAAMTGTEDSLEATVEDAGFRGALTKLIVRTASGARLAAHLQNADTGRDDELRPGDRVVASWPADAPMLF</sequence>
<dbReference type="SUPFAM" id="SSF50331">
    <property type="entry name" value="MOP-like"/>
    <property type="match status" value="1"/>
</dbReference>
<evidence type="ECO:0000256" key="1">
    <source>
        <dbReference type="ARBA" id="ARBA00022448"/>
    </source>
</evidence>
<evidence type="ECO:0000313" key="4">
    <source>
        <dbReference type="Proteomes" id="UP000305131"/>
    </source>
</evidence>
<dbReference type="GO" id="GO:0005524">
    <property type="term" value="F:ATP binding"/>
    <property type="evidence" value="ECO:0007669"/>
    <property type="project" value="InterPro"/>
</dbReference>
<keyword evidence="1" id="KW-0813">Transport</keyword>
<proteinExistence type="predicted"/>
<dbReference type="AlphaFoldDB" id="A0A6C1KKH4"/>
<evidence type="ECO:0000313" key="3">
    <source>
        <dbReference type="EMBL" id="TLX44301.1"/>
    </source>
</evidence>
<accession>A0A6C1KKH4</accession>
<dbReference type="Pfam" id="PF08402">
    <property type="entry name" value="TOBE_2"/>
    <property type="match status" value="1"/>
</dbReference>
<comment type="caution">
    <text evidence="3">The sequence shown here is derived from an EMBL/GenBank/DDBJ whole genome shotgun (WGS) entry which is preliminary data.</text>
</comment>
<dbReference type="GO" id="GO:0022857">
    <property type="term" value="F:transmembrane transporter activity"/>
    <property type="evidence" value="ECO:0007669"/>
    <property type="project" value="InterPro"/>
</dbReference>
<dbReference type="InterPro" id="IPR050093">
    <property type="entry name" value="ABC_SmlMolc_Importer"/>
</dbReference>